<keyword evidence="3" id="KW-1185">Reference proteome</keyword>
<protein>
    <submittedName>
        <fullName evidence="2">Uncharacterized protein</fullName>
    </submittedName>
</protein>
<dbReference type="RefSeq" id="WP_170207014.1">
    <property type="nucleotide sequence ID" value="NZ_VFPT01000001.1"/>
</dbReference>
<dbReference type="EMBL" id="VFPT01000001">
    <property type="protein sequence ID" value="TQM94695.1"/>
    <property type="molecule type" value="Genomic_DNA"/>
</dbReference>
<comment type="caution">
    <text evidence="2">The sequence shown here is derived from an EMBL/GenBank/DDBJ whole genome shotgun (WGS) entry which is preliminary data.</text>
</comment>
<name>A0A543KHY8_9RHOB</name>
<dbReference type="Proteomes" id="UP000320582">
    <property type="component" value="Unassembled WGS sequence"/>
</dbReference>
<gene>
    <name evidence="2" type="ORF">BD293_3380</name>
</gene>
<dbReference type="AlphaFoldDB" id="A0A543KHY8"/>
<organism evidence="2 3">
    <name type="scientific">Roseinatronobacter monicus</name>
    <dbReference type="NCBI Taxonomy" id="393481"/>
    <lineage>
        <taxon>Bacteria</taxon>
        <taxon>Pseudomonadati</taxon>
        <taxon>Pseudomonadota</taxon>
        <taxon>Alphaproteobacteria</taxon>
        <taxon>Rhodobacterales</taxon>
        <taxon>Paracoccaceae</taxon>
        <taxon>Roseinatronobacter</taxon>
    </lineage>
</organism>
<accession>A0A543KHY8</accession>
<feature type="region of interest" description="Disordered" evidence="1">
    <location>
        <begin position="28"/>
        <end position="68"/>
    </location>
</feature>
<evidence type="ECO:0000256" key="1">
    <source>
        <dbReference type="SAM" id="MobiDB-lite"/>
    </source>
</evidence>
<sequence>MMKYLIGLGALVAVVVAYFLLVPADTPPAPEPASEPAASAPAPEPEPQAAPVAPEAITPSDTEAEAPDEEALLEEMAADARESLPSAVTDTLTLTDALFVPRMRIMEYNYVTTAADARSSADEMRSLIESRAETICTEGREMFGMGVTLRNSFEDGAGNLFQRVYLLPEDCQQFY</sequence>
<proteinExistence type="predicted"/>
<evidence type="ECO:0000313" key="3">
    <source>
        <dbReference type="Proteomes" id="UP000320582"/>
    </source>
</evidence>
<evidence type="ECO:0000313" key="2">
    <source>
        <dbReference type="EMBL" id="TQM94695.1"/>
    </source>
</evidence>
<reference evidence="2 3" key="1">
    <citation type="submission" date="2019-06" db="EMBL/GenBank/DDBJ databases">
        <title>Genomic Encyclopedia of Archaeal and Bacterial Type Strains, Phase II (KMG-II): from individual species to whole genera.</title>
        <authorList>
            <person name="Goeker M."/>
        </authorList>
    </citation>
    <scope>NUCLEOTIDE SEQUENCE [LARGE SCALE GENOMIC DNA]</scope>
    <source>
        <strain evidence="2 3">DSM 18423</strain>
    </source>
</reference>